<gene>
    <name evidence="3" type="ORF">G4P62_011149</name>
</gene>
<evidence type="ECO:0000256" key="2">
    <source>
        <dbReference type="SAM" id="MobiDB-lite"/>
    </source>
</evidence>
<comment type="caution">
    <text evidence="3">The sequence shown here is derived from an EMBL/GenBank/DDBJ whole genome shotgun (WGS) entry which is preliminary data.</text>
</comment>
<feature type="coiled-coil region" evidence="1">
    <location>
        <begin position="322"/>
        <end position="437"/>
    </location>
</feature>
<accession>A0A9D2XPQ0</accession>
<dbReference type="AlphaFoldDB" id="A0A9D2XPQ0"/>
<sequence>MESLEDSPELLSLLNGELSSKEENQTTVSEQEASVSEHEYKNYNLKGLLQIQKKKETILRDRCILAEKKLSELQVELDCAVKKIAAADKVCELSRILRSAKKDLKAQVAELKCQNTKLKTENLLCVKANEDLQASLNNKISEMKTLRADLIKAKMHVKDADKQSVNLQNLNTNHLALQNTVKDIQEANASLKSELATTTNNLTYLQRQKNKLAEKNHEMSMQVTDLTYENQELKKTLDESVKSLEKNHCDIQNYNSQIEKLKENCIKLNGECKIVQRECNTQIQLIKANTCREIITLKRESLFHQKERGKLITELQACSADKKCIEQQILSTEKENQALKQENNALQKKIAQQEKHIEYKEEEIKNLSKKFSSSCSQLQHSKNKFEEERQLSQIKLLQAQDEDLRTTGQNNRLEQENAQLSKKLASAEEHILNLRASLMVKNYSSQKKLQEAVEVTEKNIQHKLTIQMLQRQLANAGRSQTMLKEALESQRPRSKTPLQENTTQLLSRDTTQLLSRERDNVEIKDLKEQNEKLKVKLHQCWENEKKLQETKQKNEYLRGKIIAMEYASGKRLVTKADSSQPPRGNTENRRSSRKSDLV</sequence>
<feature type="coiled-coil region" evidence="1">
    <location>
        <begin position="244"/>
        <end position="278"/>
    </location>
</feature>
<evidence type="ECO:0000313" key="3">
    <source>
        <dbReference type="EMBL" id="KAF7206112.1"/>
    </source>
</evidence>
<evidence type="ECO:0000256" key="1">
    <source>
        <dbReference type="SAM" id="Coils"/>
    </source>
</evidence>
<protein>
    <submittedName>
        <fullName evidence="3">Cingulin-like protein 1</fullName>
    </submittedName>
</protein>
<feature type="region of interest" description="Disordered" evidence="2">
    <location>
        <begin position="568"/>
        <end position="598"/>
    </location>
</feature>
<feature type="coiled-coil region" evidence="1">
    <location>
        <begin position="94"/>
        <end position="201"/>
    </location>
</feature>
<organism evidence="3 4">
    <name type="scientific">Nothobranchius furzeri</name>
    <name type="common">Turquoise killifish</name>
    <dbReference type="NCBI Taxonomy" id="105023"/>
    <lineage>
        <taxon>Eukaryota</taxon>
        <taxon>Metazoa</taxon>
        <taxon>Chordata</taxon>
        <taxon>Craniata</taxon>
        <taxon>Vertebrata</taxon>
        <taxon>Euteleostomi</taxon>
        <taxon>Actinopterygii</taxon>
        <taxon>Neopterygii</taxon>
        <taxon>Teleostei</taxon>
        <taxon>Neoteleostei</taxon>
        <taxon>Acanthomorphata</taxon>
        <taxon>Ovalentaria</taxon>
        <taxon>Atherinomorphae</taxon>
        <taxon>Cyprinodontiformes</taxon>
        <taxon>Nothobranchiidae</taxon>
        <taxon>Nothobranchius</taxon>
    </lineage>
</organism>
<evidence type="ECO:0000313" key="4">
    <source>
        <dbReference type="Proteomes" id="UP000822369"/>
    </source>
</evidence>
<proteinExistence type="predicted"/>
<dbReference type="KEGG" id="nfu:107386653"/>
<name>A0A9D2XPQ0_NOTFU</name>
<feature type="compositionally biased region" description="Polar residues" evidence="2">
    <location>
        <begin position="576"/>
        <end position="585"/>
    </location>
</feature>
<dbReference type="Proteomes" id="UP000822369">
    <property type="component" value="Chromosome 15"/>
</dbReference>
<keyword evidence="1" id="KW-0175">Coiled coil</keyword>
<dbReference type="EMBL" id="JAAVVJ010000015">
    <property type="protein sequence ID" value="KAF7206112.1"/>
    <property type="molecule type" value="Genomic_DNA"/>
</dbReference>
<dbReference type="OMA" id="TEYENCQ"/>
<feature type="compositionally biased region" description="Basic and acidic residues" evidence="2">
    <location>
        <begin position="586"/>
        <end position="598"/>
    </location>
</feature>
<reference evidence="3" key="1">
    <citation type="submission" date="2020-03" db="EMBL/GenBank/DDBJ databases">
        <title>Intra-Species Differences in Population Size shape Life History and Genome Evolution.</title>
        <authorList>
            <person name="Willemsen D."/>
            <person name="Cui R."/>
            <person name="Valenzano D.R."/>
        </authorList>
    </citation>
    <scope>NUCLEOTIDE SEQUENCE</scope>
    <source>
        <strain evidence="3">GRZ</strain>
        <tissue evidence="3">Whole</tissue>
    </source>
</reference>